<proteinExistence type="predicted"/>
<dbReference type="RefSeq" id="YP_009449015.1">
    <property type="nucleotide sequence ID" value="NC_036594.1"/>
</dbReference>
<accession>A0A2I2L5A2</accession>
<dbReference type="PROSITE" id="PS51420">
    <property type="entry name" value="RHO"/>
    <property type="match status" value="1"/>
</dbReference>
<organism evidence="4">
    <name type="scientific">Orpheovirus IHUMI-LCC2</name>
    <dbReference type="NCBI Taxonomy" id="2023057"/>
    <lineage>
        <taxon>Viruses</taxon>
        <taxon>Varidnaviria</taxon>
        <taxon>Bamfordvirae</taxon>
        <taxon>Nucleocytoviricota</taxon>
        <taxon>Megaviricetes</taxon>
        <taxon>Pimascovirales</taxon>
        <taxon>Ocovirineae</taxon>
        <taxon>Orpheoviridae</taxon>
        <taxon>Alphaorpheovirus</taxon>
        <taxon>Alphaorpheovirus massiliense</taxon>
    </lineage>
</organism>
<dbReference type="InterPro" id="IPR001806">
    <property type="entry name" value="Small_GTPase"/>
</dbReference>
<dbReference type="EMBL" id="LT906555">
    <property type="protein sequence ID" value="SNW62713.1"/>
    <property type="molecule type" value="Genomic_DNA"/>
</dbReference>
<dbReference type="InterPro" id="IPR003578">
    <property type="entry name" value="Small_GTPase_Rho"/>
</dbReference>
<dbReference type="GO" id="GO:0003924">
    <property type="term" value="F:GTPase activity"/>
    <property type="evidence" value="ECO:0007669"/>
    <property type="project" value="InterPro"/>
</dbReference>
<protein>
    <submittedName>
        <fullName evidence="4">GTP ras-related protein Rac1</fullName>
    </submittedName>
</protein>
<name>A0A2I2L5A2_9VIRU</name>
<dbReference type="InterPro" id="IPR027417">
    <property type="entry name" value="P-loop_NTPase"/>
</dbReference>
<evidence type="ECO:0000256" key="3">
    <source>
        <dbReference type="ARBA" id="ARBA00023134"/>
    </source>
</evidence>
<dbReference type="GeneID" id="35382638"/>
<evidence type="ECO:0000313" key="4">
    <source>
        <dbReference type="EMBL" id="SNW62713.1"/>
    </source>
</evidence>
<reference evidence="4" key="1">
    <citation type="submission" date="2017-08" db="EMBL/GenBank/DDBJ databases">
        <authorList>
            <consortium name="Urmite Genomes"/>
        </authorList>
    </citation>
    <scope>NUCLEOTIDE SEQUENCE [LARGE SCALE GENOMIC DNA]</scope>
    <source>
        <strain evidence="4">IHUMI-LCC2</strain>
    </source>
</reference>
<dbReference type="SMART" id="SM00173">
    <property type="entry name" value="RAS"/>
    <property type="match status" value="1"/>
</dbReference>
<dbReference type="Gene3D" id="3.40.50.300">
    <property type="entry name" value="P-loop containing nucleotide triphosphate hydrolases"/>
    <property type="match status" value="1"/>
</dbReference>
<dbReference type="GO" id="GO:0007264">
    <property type="term" value="P:small GTPase-mediated signal transduction"/>
    <property type="evidence" value="ECO:0007669"/>
    <property type="project" value="InterPro"/>
</dbReference>
<dbReference type="GO" id="GO:0020002">
    <property type="term" value="C:host cell plasma membrane"/>
    <property type="evidence" value="ECO:0007669"/>
    <property type="project" value="UniProtKB-SubCell"/>
</dbReference>
<keyword evidence="3" id="KW-0342">GTP-binding</keyword>
<keyword evidence="2" id="KW-0547">Nucleotide-binding</keyword>
<dbReference type="PRINTS" id="PR00449">
    <property type="entry name" value="RASTRNSFRMNG"/>
</dbReference>
<evidence type="ECO:0000313" key="5">
    <source>
        <dbReference type="Proteomes" id="UP000236316"/>
    </source>
</evidence>
<dbReference type="NCBIfam" id="TIGR00231">
    <property type="entry name" value="small_GTP"/>
    <property type="match status" value="1"/>
</dbReference>
<keyword evidence="5" id="KW-1185">Reference proteome</keyword>
<dbReference type="CDD" id="cd00157">
    <property type="entry name" value="Rho"/>
    <property type="match status" value="1"/>
</dbReference>
<evidence type="ECO:0000256" key="2">
    <source>
        <dbReference type="ARBA" id="ARBA00022741"/>
    </source>
</evidence>
<dbReference type="KEGG" id="vg:35382638"/>
<dbReference type="GO" id="GO:0005525">
    <property type="term" value="F:GTP binding"/>
    <property type="evidence" value="ECO:0007669"/>
    <property type="project" value="UniProtKB-KW"/>
</dbReference>
<dbReference type="PROSITE" id="PS51419">
    <property type="entry name" value="RAB"/>
    <property type="match status" value="1"/>
</dbReference>
<dbReference type="SMART" id="SM00174">
    <property type="entry name" value="RHO"/>
    <property type="match status" value="1"/>
</dbReference>
<dbReference type="Proteomes" id="UP000236316">
    <property type="component" value="Segment"/>
</dbReference>
<sequence length="197" mass="22516">MQSVKCVIVGDGAVGKTSLLITYTQGTFPTDYIPTIFDNYAANLFYKGGYYSLGLWDTAGQEEYDRLRPLSYPQTDIFLLIYSIVNPNSYNNIKYKWYPELTHYCPATPILLVGNKEDLREDVDSIERLKTRGHVPVTYEQGLSLSKDINASGFYEVSAVTRKNLSLIFEKCIDIYTEKHVATRPKKNKSNRRCIIL</sequence>
<dbReference type="SMART" id="SM00175">
    <property type="entry name" value="RAB"/>
    <property type="match status" value="1"/>
</dbReference>
<gene>
    <name evidence="4" type="ORF">ORPV_809</name>
</gene>
<comment type="subcellular location">
    <subcellularLocation>
        <location evidence="1">Host cell membrane</location>
        <topology evidence="1">Lipid-anchor</topology>
        <orientation evidence="1">Cytoplasmic side</orientation>
    </subcellularLocation>
</comment>
<dbReference type="Pfam" id="PF00071">
    <property type="entry name" value="Ras"/>
    <property type="match status" value="1"/>
</dbReference>
<dbReference type="InterPro" id="IPR005225">
    <property type="entry name" value="Small_GTP-bd"/>
</dbReference>
<dbReference type="PANTHER" id="PTHR24072">
    <property type="entry name" value="RHO FAMILY GTPASE"/>
    <property type="match status" value="1"/>
</dbReference>
<dbReference type="SUPFAM" id="SSF52540">
    <property type="entry name" value="P-loop containing nucleoside triphosphate hydrolases"/>
    <property type="match status" value="1"/>
</dbReference>
<dbReference type="PROSITE" id="PS51421">
    <property type="entry name" value="RAS"/>
    <property type="match status" value="1"/>
</dbReference>
<dbReference type="FunFam" id="3.40.50.300:FF:000118">
    <property type="entry name" value="Rho-related GTP-binding protein RhoG"/>
    <property type="match status" value="1"/>
</dbReference>
<evidence type="ECO:0000256" key="1">
    <source>
        <dbReference type="ARBA" id="ARBA00004112"/>
    </source>
</evidence>